<accession>A0AAN6SI69</accession>
<gene>
    <name evidence="1" type="ORF">QBC32DRAFT_335973</name>
</gene>
<dbReference type="AlphaFoldDB" id="A0AAN6SI69"/>
<evidence type="ECO:0000313" key="1">
    <source>
        <dbReference type="EMBL" id="KAK3954560.1"/>
    </source>
</evidence>
<keyword evidence="2" id="KW-1185">Reference proteome</keyword>
<protein>
    <submittedName>
        <fullName evidence="1">Uncharacterized protein</fullName>
    </submittedName>
</protein>
<organism evidence="1 2">
    <name type="scientific">Pseudoneurospora amorphoporcata</name>
    <dbReference type="NCBI Taxonomy" id="241081"/>
    <lineage>
        <taxon>Eukaryota</taxon>
        <taxon>Fungi</taxon>
        <taxon>Dikarya</taxon>
        <taxon>Ascomycota</taxon>
        <taxon>Pezizomycotina</taxon>
        <taxon>Sordariomycetes</taxon>
        <taxon>Sordariomycetidae</taxon>
        <taxon>Sordariales</taxon>
        <taxon>Sordariaceae</taxon>
        <taxon>Pseudoneurospora</taxon>
    </lineage>
</organism>
<dbReference type="EMBL" id="MU859088">
    <property type="protein sequence ID" value="KAK3954560.1"/>
    <property type="molecule type" value="Genomic_DNA"/>
</dbReference>
<name>A0AAN6SI69_9PEZI</name>
<comment type="caution">
    <text evidence="1">The sequence shown here is derived from an EMBL/GenBank/DDBJ whole genome shotgun (WGS) entry which is preliminary data.</text>
</comment>
<proteinExistence type="predicted"/>
<evidence type="ECO:0000313" key="2">
    <source>
        <dbReference type="Proteomes" id="UP001303222"/>
    </source>
</evidence>
<dbReference type="Proteomes" id="UP001303222">
    <property type="component" value="Unassembled WGS sequence"/>
</dbReference>
<sequence length="172" mass="20526">MIDIPRDLRTVEKLVQYDIHLWYEAQDITRRLRHFNNPRQNNGTFADIMTEYWRDNGMKAGSEREKEYFELWSRLRKASEDLRTEVDKAILNGPTTSLKDLEVYRKLWKVREALYVIEQYDHGLQGKGIGLYKLPDDFCYKINGVYVAYPTMEQLDAYDLLVEHTMFEPTFS</sequence>
<reference evidence="1" key="2">
    <citation type="submission" date="2023-06" db="EMBL/GenBank/DDBJ databases">
        <authorList>
            <consortium name="Lawrence Berkeley National Laboratory"/>
            <person name="Mondo S.J."/>
            <person name="Hensen N."/>
            <person name="Bonometti L."/>
            <person name="Westerberg I."/>
            <person name="Brannstrom I.O."/>
            <person name="Guillou S."/>
            <person name="Cros-Aarteil S."/>
            <person name="Calhoun S."/>
            <person name="Haridas S."/>
            <person name="Kuo A."/>
            <person name="Pangilinan J."/>
            <person name="Riley R."/>
            <person name="Labutti K."/>
            <person name="Andreopoulos B."/>
            <person name="Lipzen A."/>
            <person name="Chen C."/>
            <person name="Yanf M."/>
            <person name="Daum C."/>
            <person name="Ng V."/>
            <person name="Clum A."/>
            <person name="Steindorff A."/>
            <person name="Ohm R."/>
            <person name="Martin F."/>
            <person name="Silar P."/>
            <person name="Natvig D."/>
            <person name="Lalanne C."/>
            <person name="Gautier V."/>
            <person name="Ament-Velasquez S.L."/>
            <person name="Kruys A."/>
            <person name="Hutchinson M.I."/>
            <person name="Powell A.J."/>
            <person name="Barry K."/>
            <person name="Miller A.N."/>
            <person name="Grigoriev I.V."/>
            <person name="Debuchy R."/>
            <person name="Gladieux P."/>
            <person name="Thoren M.H."/>
            <person name="Johannesson H."/>
        </authorList>
    </citation>
    <scope>NUCLEOTIDE SEQUENCE</scope>
    <source>
        <strain evidence="1">CBS 626.80</strain>
    </source>
</reference>
<reference evidence="1" key="1">
    <citation type="journal article" date="2023" name="Mol. Phylogenet. Evol.">
        <title>Genome-scale phylogeny and comparative genomics of the fungal order Sordariales.</title>
        <authorList>
            <person name="Hensen N."/>
            <person name="Bonometti L."/>
            <person name="Westerberg I."/>
            <person name="Brannstrom I.O."/>
            <person name="Guillou S."/>
            <person name="Cros-Aarteil S."/>
            <person name="Calhoun S."/>
            <person name="Haridas S."/>
            <person name="Kuo A."/>
            <person name="Mondo S."/>
            <person name="Pangilinan J."/>
            <person name="Riley R."/>
            <person name="LaButti K."/>
            <person name="Andreopoulos B."/>
            <person name="Lipzen A."/>
            <person name="Chen C."/>
            <person name="Yan M."/>
            <person name="Daum C."/>
            <person name="Ng V."/>
            <person name="Clum A."/>
            <person name="Steindorff A."/>
            <person name="Ohm R.A."/>
            <person name="Martin F."/>
            <person name="Silar P."/>
            <person name="Natvig D.O."/>
            <person name="Lalanne C."/>
            <person name="Gautier V."/>
            <person name="Ament-Velasquez S.L."/>
            <person name="Kruys A."/>
            <person name="Hutchinson M.I."/>
            <person name="Powell A.J."/>
            <person name="Barry K."/>
            <person name="Miller A.N."/>
            <person name="Grigoriev I.V."/>
            <person name="Debuchy R."/>
            <person name="Gladieux P."/>
            <person name="Hiltunen Thoren M."/>
            <person name="Johannesson H."/>
        </authorList>
    </citation>
    <scope>NUCLEOTIDE SEQUENCE</scope>
    <source>
        <strain evidence="1">CBS 626.80</strain>
    </source>
</reference>